<dbReference type="EnsemblMetazoa" id="G32688.1">
    <property type="protein sequence ID" value="G32688.1:cds"/>
    <property type="gene ID" value="G32688"/>
</dbReference>
<feature type="disulfide bond" evidence="7">
    <location>
        <begin position="1070"/>
        <end position="1082"/>
    </location>
</feature>
<evidence type="ECO:0000256" key="8">
    <source>
        <dbReference type="SAM" id="MobiDB-lite"/>
    </source>
</evidence>
<dbReference type="SUPFAM" id="SSF49785">
    <property type="entry name" value="Galactose-binding domain-like"/>
    <property type="match status" value="1"/>
</dbReference>
<evidence type="ECO:0000313" key="13">
    <source>
        <dbReference type="Proteomes" id="UP000005408"/>
    </source>
</evidence>
<protein>
    <recommendedName>
        <fullName evidence="14">SCO-spondin</fullName>
    </recommendedName>
</protein>
<feature type="region of interest" description="Disordered" evidence="8">
    <location>
        <begin position="413"/>
        <end position="440"/>
    </location>
</feature>
<keyword evidence="4 6" id="KW-1015">Disulfide bond</keyword>
<keyword evidence="5" id="KW-0325">Glycoprotein</keyword>
<dbReference type="FunFam" id="2.60.120.260:FF:000002">
    <property type="entry name" value="Coagulation factor VIII"/>
    <property type="match status" value="1"/>
</dbReference>
<dbReference type="Gene3D" id="4.10.400.10">
    <property type="entry name" value="Low-density Lipoprotein Receptor"/>
    <property type="match status" value="1"/>
</dbReference>
<dbReference type="PROSITE" id="PS01225">
    <property type="entry name" value="CTCK_2"/>
    <property type="match status" value="1"/>
</dbReference>
<feature type="compositionally biased region" description="Polar residues" evidence="8">
    <location>
        <begin position="19"/>
        <end position="31"/>
    </location>
</feature>
<comment type="subcellular location">
    <subcellularLocation>
        <location evidence="1">Secreted</location>
        <location evidence="1">Extracellular space</location>
    </subcellularLocation>
</comment>
<dbReference type="InterPro" id="IPR000421">
    <property type="entry name" value="FA58C"/>
</dbReference>
<feature type="region of interest" description="Disordered" evidence="8">
    <location>
        <begin position="281"/>
        <end position="311"/>
    </location>
</feature>
<dbReference type="SMART" id="SM00231">
    <property type="entry name" value="FA58C"/>
    <property type="match status" value="1"/>
</dbReference>
<evidence type="ECO:0000256" key="7">
    <source>
        <dbReference type="PROSITE-ProRule" id="PRU00124"/>
    </source>
</evidence>
<evidence type="ECO:0000256" key="3">
    <source>
        <dbReference type="ARBA" id="ARBA00022729"/>
    </source>
</evidence>
<proteinExistence type="predicted"/>
<feature type="disulfide bond" evidence="6">
    <location>
        <begin position="1562"/>
        <end position="1616"/>
    </location>
</feature>
<feature type="compositionally biased region" description="Polar residues" evidence="8">
    <location>
        <begin position="660"/>
        <end position="676"/>
    </location>
</feature>
<feature type="disulfide bond" evidence="7">
    <location>
        <begin position="1077"/>
        <end position="1095"/>
    </location>
</feature>
<dbReference type="PANTHER" id="PTHR15031">
    <property type="entry name" value="CARTILAGE INTERMEDIATE LAYER PROTEIN CLIP"/>
    <property type="match status" value="1"/>
</dbReference>
<evidence type="ECO:0000256" key="6">
    <source>
        <dbReference type="PROSITE-ProRule" id="PRU00039"/>
    </source>
</evidence>
<dbReference type="InterPro" id="IPR025155">
    <property type="entry name" value="WxxW_domain"/>
</dbReference>
<dbReference type="SUPFAM" id="SSF57424">
    <property type="entry name" value="LDL receptor-like module"/>
    <property type="match status" value="1"/>
</dbReference>
<feature type="domain" description="F5/8 type C" evidence="10">
    <location>
        <begin position="684"/>
        <end position="828"/>
    </location>
</feature>
<feature type="domain" description="VWFC" evidence="11">
    <location>
        <begin position="1372"/>
        <end position="1440"/>
    </location>
</feature>
<dbReference type="PROSITE" id="PS50068">
    <property type="entry name" value="LDLRA_2"/>
    <property type="match status" value="1"/>
</dbReference>
<dbReference type="InterPro" id="IPR006207">
    <property type="entry name" value="Cys_knot_C"/>
</dbReference>
<evidence type="ECO:0008006" key="14">
    <source>
        <dbReference type="Google" id="ProtNLM"/>
    </source>
</evidence>
<dbReference type="InterPro" id="IPR001007">
    <property type="entry name" value="VWF_dom"/>
</dbReference>
<dbReference type="PROSITE" id="PS01185">
    <property type="entry name" value="CTCK_1"/>
    <property type="match status" value="1"/>
</dbReference>
<feature type="region of interest" description="Disordered" evidence="8">
    <location>
        <begin position="1"/>
        <end position="48"/>
    </location>
</feature>
<dbReference type="InterPro" id="IPR039675">
    <property type="entry name" value="CILP1/CILP2"/>
</dbReference>
<evidence type="ECO:0000256" key="5">
    <source>
        <dbReference type="ARBA" id="ARBA00023180"/>
    </source>
</evidence>
<comment type="caution">
    <text evidence="6">Lacks conserved residue(s) required for the propagation of feature annotation.</text>
</comment>
<dbReference type="Pfam" id="PF00754">
    <property type="entry name" value="F5_F8_type_C"/>
    <property type="match status" value="1"/>
</dbReference>
<keyword evidence="2" id="KW-0964">Secreted</keyword>
<dbReference type="SMART" id="SM00192">
    <property type="entry name" value="LDLa"/>
    <property type="match status" value="1"/>
</dbReference>
<feature type="compositionally biased region" description="Polar residues" evidence="8">
    <location>
        <begin position="425"/>
        <end position="437"/>
    </location>
</feature>
<evidence type="ECO:0000256" key="4">
    <source>
        <dbReference type="ARBA" id="ARBA00023157"/>
    </source>
</evidence>
<accession>A0A8W8MK07</accession>
<evidence type="ECO:0000259" key="9">
    <source>
        <dbReference type="PROSITE" id="PS01225"/>
    </source>
</evidence>
<dbReference type="SMART" id="SM00041">
    <property type="entry name" value="CT"/>
    <property type="match status" value="1"/>
</dbReference>
<evidence type="ECO:0000313" key="12">
    <source>
        <dbReference type="EnsemblMetazoa" id="G32688.1:cds"/>
    </source>
</evidence>
<dbReference type="InterPro" id="IPR008979">
    <property type="entry name" value="Galactose-bd-like_sf"/>
</dbReference>
<feature type="disulfide bond" evidence="6">
    <location>
        <begin position="1566"/>
        <end position="1618"/>
    </location>
</feature>
<dbReference type="PANTHER" id="PTHR15031:SF4">
    <property type="entry name" value="CARTILAGE INTERMEDIATE LAYER PROTEIN 1"/>
    <property type="match status" value="1"/>
</dbReference>
<dbReference type="CDD" id="cd00057">
    <property type="entry name" value="FA58C"/>
    <property type="match status" value="1"/>
</dbReference>
<dbReference type="PROSITE" id="PS01286">
    <property type="entry name" value="FA58C_2"/>
    <property type="match status" value="1"/>
</dbReference>
<dbReference type="Pfam" id="PF00057">
    <property type="entry name" value="Ldl_recept_a"/>
    <property type="match status" value="1"/>
</dbReference>
<dbReference type="Gene3D" id="2.60.120.260">
    <property type="entry name" value="Galactose-binding domain-like"/>
    <property type="match status" value="1"/>
</dbReference>
<name>A0A8W8MK07_MAGGI</name>
<evidence type="ECO:0000259" key="10">
    <source>
        <dbReference type="PROSITE" id="PS50022"/>
    </source>
</evidence>
<keyword evidence="3" id="KW-0732">Signal</keyword>
<reference evidence="12" key="1">
    <citation type="submission" date="2022-08" db="UniProtKB">
        <authorList>
            <consortium name="EnsemblMetazoa"/>
        </authorList>
    </citation>
    <scope>IDENTIFICATION</scope>
    <source>
        <strain evidence="12">05x7-T-G4-1.051#20</strain>
    </source>
</reference>
<dbReference type="CDD" id="cd00112">
    <property type="entry name" value="LDLa"/>
    <property type="match status" value="1"/>
</dbReference>
<keyword evidence="13" id="KW-1185">Reference proteome</keyword>
<dbReference type="PROSITE" id="PS50022">
    <property type="entry name" value="FA58C_3"/>
    <property type="match status" value="1"/>
</dbReference>
<dbReference type="GO" id="GO:0005576">
    <property type="term" value="C:extracellular region"/>
    <property type="evidence" value="ECO:0007669"/>
    <property type="project" value="UniProtKB-SubCell"/>
</dbReference>
<organism evidence="12 13">
    <name type="scientific">Magallana gigas</name>
    <name type="common">Pacific oyster</name>
    <name type="synonym">Crassostrea gigas</name>
    <dbReference type="NCBI Taxonomy" id="29159"/>
    <lineage>
        <taxon>Eukaryota</taxon>
        <taxon>Metazoa</taxon>
        <taxon>Spiralia</taxon>
        <taxon>Lophotrochozoa</taxon>
        <taxon>Mollusca</taxon>
        <taxon>Bivalvia</taxon>
        <taxon>Autobranchia</taxon>
        <taxon>Pteriomorphia</taxon>
        <taxon>Ostreida</taxon>
        <taxon>Ostreoidea</taxon>
        <taxon>Ostreidae</taxon>
        <taxon>Magallana</taxon>
    </lineage>
</organism>
<sequence length="1625" mass="174125">MGFPWASVKGAATPAPTTSGTDANAKSSNLVPTKPGGHDIATTSPTPPPIPCKEGWTAWINHNNPSSGTGDREQLTVAEKLQLCSGGNFTQIECHVVDGDIPSYSSGEVAECSVDRGFTCNNADNFPIPCSDYKARFYCKCPVTTPGPTGTQNHHVTTKLAVTDSSGRTISSTTSNTPPPIPCKAGWTPWINNNNPSSGTGDREQLTAAQKLQLCSGGNFTQIECHVVDGDIPSYSSGEVAECSVDRGFTCNNADNFPIPCSDYKARFFCQCPATTAQPTGTQALHGGTTKPVTDSGRPVSSTTSNTPPPIPCKAGWTPWINHNNPSSGTSDREQLTVAEKLQLCSGGNFTQIECHVVDGDIPSYSSGEVAECSVDRGFTCNNADNFPIPCSDYKARFFCQCPVTTAGPTGTQALHGGTTKPVVTDSSGRPISSTTQTPPPHKICKTGFTDWINRDRPESGNGDHEALTDAEKVDRCPGGSMTRVECYAEAGDIPSYSSGEVLTCDAATGLTCNNADNFPVTCTDYKIRYYCQCPDNGSGATTNAPTVKTTSTLTTQAPQCQTQWSSWINTDNPTSEGMEYEHWTAVQKLQFCPGGTVDKIECVTVDGDIPSYSSGEMLTCYPDSGLVCRNADNFPVDCQDYKIRYHCQCASAPVKPGGNSRTTSSPNQSGTSTEPATHIPTVCKAPMGMQSNQIRDEMITASSFRDGNSSPEKARLNTNGFWMPATDSKTEYLQIDFLQQAYLTGISTQGRADAPSYVTSYKLQFSNDGINWNTYRENNAEKIFSGNFDSSTPVTYYFTSPLHAQYLRILPQTWQGKIALRVEVIGCPVTYPTTTPPPTPKPTTVAVTPALKPGVTSTIRDSCIEYDTWVNVGHNTPGSSGDIEPIAKVKELSHTCQNPLRIQCQTVGGVDYDQTGQIVTCNLWEGLTCNNMDQFDPTGCLDYRVRLGCLKKTPECVPPTPNTNLHKTDAPALNPHVMPCFEGLDTSQCPNCTGGLYCDGLHCVKKADCTCQYKNKIIMKTDIVTTDTCETCQCYSGELRCVPKSCPACASGETKVVNMTTCSCSCKSCDANQFRCGNGQCISSSSRCDGVIDCDNDEVGCLVQPHFTPPMIPTLSPQAGSHAPPNHQTTPFHDGHVAITHTKHPVCRPRWSDWMNTHHPGDPGSTGDHEPSAAEFAANYHFCNGGNITKVECYSVSMEAPAESSGEILVCTPSKGLVCDDSDNFPIPCGDYKIRYYCDCAISTPGVSPLTTPAPKPSCDSIHCQSLVKPPLMPGEMAHVVKTTDGCCDKYEVVCKPETCAVQPPTCSPPQVMRNSNPGACCPTFKCECPLACPMLVKPSCPTGKIPVVIDTSCNCSTYMCLIPVPHQGPQLCWYKYSNGTSLSFQVNQSWTDGACRSCQCHGLSGGVETVCHTERCSACPLGTTVDHSDSSSCCGTCQQTGCVVDGHTYRDGEALPNPMKCYKKICSASTSEFIIRETQITCPKDNLPSCTGKSLEYDSSGCCPTCVITPTSSSLVNTCTTCQPVPQFDSPSLTIGYFSVVEGNSTTCQNKEPLPDLKQCSGHCESRATYTAVMQGFDSNCQCCQPSRTVTRTAVLTCSDGSTRSRSYSVPEACGCSACSGTT</sequence>
<dbReference type="PROSITE" id="PS50184">
    <property type="entry name" value="VWFC_2"/>
    <property type="match status" value="1"/>
</dbReference>
<evidence type="ECO:0000259" key="11">
    <source>
        <dbReference type="PROSITE" id="PS50184"/>
    </source>
</evidence>
<feature type="region of interest" description="Disordered" evidence="8">
    <location>
        <begin position="655"/>
        <end position="680"/>
    </location>
</feature>
<dbReference type="Proteomes" id="UP000005408">
    <property type="component" value="Unassembled WGS sequence"/>
</dbReference>
<dbReference type="InterPro" id="IPR036055">
    <property type="entry name" value="LDL_receptor-like_sf"/>
</dbReference>
<evidence type="ECO:0000256" key="1">
    <source>
        <dbReference type="ARBA" id="ARBA00004239"/>
    </source>
</evidence>
<feature type="domain" description="CTCK" evidence="9">
    <location>
        <begin position="1524"/>
        <end position="1622"/>
    </location>
</feature>
<evidence type="ECO:0000256" key="2">
    <source>
        <dbReference type="ARBA" id="ARBA00022525"/>
    </source>
</evidence>
<dbReference type="InterPro" id="IPR002172">
    <property type="entry name" value="LDrepeatLR_classA_rpt"/>
</dbReference>
<dbReference type="Pfam" id="PF13330">
    <property type="entry name" value="Mucin2_WxxW"/>
    <property type="match status" value="7"/>
</dbReference>